<evidence type="ECO:0000313" key="2">
    <source>
        <dbReference type="EMBL" id="MEQ2231707.1"/>
    </source>
</evidence>
<comment type="caution">
    <text evidence="2">The sequence shown here is derived from an EMBL/GenBank/DDBJ whole genome shotgun (WGS) entry which is preliminary data.</text>
</comment>
<dbReference type="PANTHER" id="PTHR23220">
    <property type="entry name" value="INTEGRIN ALPHA"/>
    <property type="match status" value="1"/>
</dbReference>
<dbReference type="EMBL" id="JAHRIQ010034933">
    <property type="protein sequence ID" value="MEQ2231707.1"/>
    <property type="molecule type" value="Genomic_DNA"/>
</dbReference>
<accession>A0ABV0TFN2</accession>
<dbReference type="Gene3D" id="1.20.5.930">
    <property type="entry name" value="Bicelle-embedded integrin alpha(iib) transmembrane segment"/>
    <property type="match status" value="1"/>
</dbReference>
<sequence>MMLESTAVMLSPREDPHTVLIKDQPVAQVKQPIRAKIRGPGLTLNTVFLPQPDLKAELQKASSLFSKPIRAEQQFCLLKPVNNFQVVVEAVFTQKPSMAVKIFIIIVSLVLGLTILAAFIWCLWKVGFFKRSFKKQEELNRDSWDYVPKLNKKESTI</sequence>
<protein>
    <submittedName>
        <fullName evidence="2">Uncharacterized protein</fullName>
    </submittedName>
</protein>
<keyword evidence="1" id="KW-0812">Transmembrane</keyword>
<evidence type="ECO:0000256" key="1">
    <source>
        <dbReference type="SAM" id="Phobius"/>
    </source>
</evidence>
<dbReference type="PANTHER" id="PTHR23220:SF78">
    <property type="entry name" value="INTEGRIN ALPHA-4"/>
    <property type="match status" value="1"/>
</dbReference>
<evidence type="ECO:0000313" key="3">
    <source>
        <dbReference type="Proteomes" id="UP001482620"/>
    </source>
</evidence>
<feature type="transmembrane region" description="Helical" evidence="1">
    <location>
        <begin position="102"/>
        <end position="124"/>
    </location>
</feature>
<proteinExistence type="predicted"/>
<dbReference type="InterPro" id="IPR018184">
    <property type="entry name" value="Integrin_alpha_C_CS"/>
</dbReference>
<dbReference type="Proteomes" id="UP001482620">
    <property type="component" value="Unassembled WGS sequence"/>
</dbReference>
<organism evidence="2 3">
    <name type="scientific">Ilyodon furcidens</name>
    <name type="common">goldbreast splitfin</name>
    <dbReference type="NCBI Taxonomy" id="33524"/>
    <lineage>
        <taxon>Eukaryota</taxon>
        <taxon>Metazoa</taxon>
        <taxon>Chordata</taxon>
        <taxon>Craniata</taxon>
        <taxon>Vertebrata</taxon>
        <taxon>Euteleostomi</taxon>
        <taxon>Actinopterygii</taxon>
        <taxon>Neopterygii</taxon>
        <taxon>Teleostei</taxon>
        <taxon>Neoteleostei</taxon>
        <taxon>Acanthomorphata</taxon>
        <taxon>Ovalentaria</taxon>
        <taxon>Atherinomorphae</taxon>
        <taxon>Cyprinodontiformes</taxon>
        <taxon>Goodeidae</taxon>
        <taxon>Ilyodon</taxon>
    </lineage>
</organism>
<keyword evidence="1" id="KW-1133">Transmembrane helix</keyword>
<gene>
    <name evidence="2" type="ORF">ILYODFUR_003446</name>
</gene>
<reference evidence="2 3" key="1">
    <citation type="submission" date="2021-06" db="EMBL/GenBank/DDBJ databases">
        <authorList>
            <person name="Palmer J.M."/>
        </authorList>
    </citation>
    <scope>NUCLEOTIDE SEQUENCE [LARGE SCALE GENOMIC DNA]</scope>
    <source>
        <strain evidence="3">if_2019</strain>
        <tissue evidence="2">Muscle</tissue>
    </source>
</reference>
<keyword evidence="3" id="KW-1185">Reference proteome</keyword>
<name>A0ABV0TFN2_9TELE</name>
<dbReference type="PROSITE" id="PS00242">
    <property type="entry name" value="INTEGRIN_ALPHA"/>
    <property type="match status" value="1"/>
</dbReference>
<keyword evidence="1" id="KW-0472">Membrane</keyword>